<organism evidence="6 7">
    <name type="scientific">Candidatus Falkowbacteria bacterium CG10_big_fil_rev_8_21_14_0_10_37_18</name>
    <dbReference type="NCBI Taxonomy" id="1974562"/>
    <lineage>
        <taxon>Bacteria</taxon>
        <taxon>Candidatus Falkowiibacteriota</taxon>
    </lineage>
</organism>
<dbReference type="SUPFAM" id="SSF57716">
    <property type="entry name" value="Glucocorticoid receptor-like (DNA-binding domain)"/>
    <property type="match status" value="1"/>
</dbReference>
<sequence length="140" mass="15586">MNKAKGSFLILTSMTKGLDTKVIKNIENQLIAEKVRITADLANLSHKDPHEADNMTTKFPEYGNKADENAQEISDYSANVVTEGLLEKSLNDINKALERVKTPDYGICKYCGNPIAEKRLIARPTANSCINCKKELQNNE</sequence>
<evidence type="ECO:0000313" key="6">
    <source>
        <dbReference type="EMBL" id="PIR95248.1"/>
    </source>
</evidence>
<dbReference type="InterPro" id="IPR000962">
    <property type="entry name" value="Znf_DskA_TraR"/>
</dbReference>
<dbReference type="Proteomes" id="UP000229972">
    <property type="component" value="Unassembled WGS sequence"/>
</dbReference>
<dbReference type="PROSITE" id="PS51128">
    <property type="entry name" value="ZF_DKSA_2"/>
    <property type="match status" value="1"/>
</dbReference>
<evidence type="ECO:0000313" key="7">
    <source>
        <dbReference type="Proteomes" id="UP000229972"/>
    </source>
</evidence>
<name>A0A2H0V854_9BACT</name>
<reference evidence="7" key="1">
    <citation type="submission" date="2017-09" db="EMBL/GenBank/DDBJ databases">
        <title>Depth-based differentiation of microbial function through sediment-hosted aquifers and enrichment of novel symbionts in the deep terrestrial subsurface.</title>
        <authorList>
            <person name="Probst A.J."/>
            <person name="Ladd B."/>
            <person name="Jarett J.K."/>
            <person name="Geller-Mcgrath D.E."/>
            <person name="Sieber C.M.K."/>
            <person name="Emerson J.B."/>
            <person name="Anantharaman K."/>
            <person name="Thomas B.C."/>
            <person name="Malmstrom R."/>
            <person name="Stieglmeier M."/>
            <person name="Klingl A."/>
            <person name="Woyke T."/>
            <person name="Ryan C.M."/>
            <person name="Banfield J.F."/>
        </authorList>
    </citation>
    <scope>NUCLEOTIDE SEQUENCE [LARGE SCALE GENOMIC DNA]</scope>
</reference>
<dbReference type="EMBL" id="PFAL01000031">
    <property type="protein sequence ID" value="PIR95248.1"/>
    <property type="molecule type" value="Genomic_DNA"/>
</dbReference>
<keyword evidence="1" id="KW-0479">Metal-binding</keyword>
<gene>
    <name evidence="6" type="ORF">COT93_03270</name>
</gene>
<keyword evidence="3" id="KW-0862">Zinc</keyword>
<evidence type="ECO:0000256" key="3">
    <source>
        <dbReference type="ARBA" id="ARBA00022833"/>
    </source>
</evidence>
<keyword evidence="2" id="KW-0863">Zinc-finger</keyword>
<dbReference type="Gene3D" id="1.20.120.910">
    <property type="entry name" value="DksA, coiled-coil domain"/>
    <property type="match status" value="1"/>
</dbReference>
<dbReference type="GO" id="GO:0008270">
    <property type="term" value="F:zinc ion binding"/>
    <property type="evidence" value="ECO:0007669"/>
    <property type="project" value="UniProtKB-KW"/>
</dbReference>
<dbReference type="Pfam" id="PF01258">
    <property type="entry name" value="zf-dskA_traR"/>
    <property type="match status" value="1"/>
</dbReference>
<evidence type="ECO:0000256" key="4">
    <source>
        <dbReference type="PROSITE-ProRule" id="PRU00510"/>
    </source>
</evidence>
<dbReference type="AlphaFoldDB" id="A0A2H0V854"/>
<protein>
    <recommendedName>
        <fullName evidence="5">Zinc finger DksA/TraR C4-type domain-containing protein</fullName>
    </recommendedName>
</protein>
<evidence type="ECO:0000256" key="1">
    <source>
        <dbReference type="ARBA" id="ARBA00022723"/>
    </source>
</evidence>
<evidence type="ECO:0000256" key="2">
    <source>
        <dbReference type="ARBA" id="ARBA00022771"/>
    </source>
</evidence>
<proteinExistence type="predicted"/>
<accession>A0A2H0V854</accession>
<comment type="caution">
    <text evidence="6">The sequence shown here is derived from an EMBL/GenBank/DDBJ whole genome shotgun (WGS) entry which is preliminary data.</text>
</comment>
<evidence type="ECO:0000259" key="5">
    <source>
        <dbReference type="Pfam" id="PF01258"/>
    </source>
</evidence>
<dbReference type="PANTHER" id="PTHR33823">
    <property type="entry name" value="RNA POLYMERASE-BINDING TRANSCRIPTION FACTOR DKSA-RELATED"/>
    <property type="match status" value="1"/>
</dbReference>
<feature type="domain" description="Zinc finger DksA/TraR C4-type" evidence="5">
    <location>
        <begin position="104"/>
        <end position="135"/>
    </location>
</feature>
<dbReference type="PANTHER" id="PTHR33823:SF4">
    <property type="entry name" value="GENERAL STRESS PROTEIN 16O"/>
    <property type="match status" value="1"/>
</dbReference>
<feature type="zinc finger region" description="dksA C4-type" evidence="4">
    <location>
        <begin position="108"/>
        <end position="132"/>
    </location>
</feature>